<evidence type="ECO:0000256" key="3">
    <source>
        <dbReference type="ARBA" id="ARBA00022827"/>
    </source>
</evidence>
<dbReference type="Gene3D" id="3.30.9.10">
    <property type="entry name" value="D-Amino Acid Oxidase, subunit A, domain 2"/>
    <property type="match status" value="1"/>
</dbReference>
<dbReference type="SUPFAM" id="SSF54373">
    <property type="entry name" value="FAD-linked reductases, C-terminal domain"/>
    <property type="match status" value="1"/>
</dbReference>
<protein>
    <submittedName>
        <fullName evidence="6">N-methyl-L-tryptophan oxidase</fullName>
        <ecNumber evidence="6">1.5.3.2</ecNumber>
    </submittedName>
</protein>
<dbReference type="Pfam" id="PF01266">
    <property type="entry name" value="DAO"/>
    <property type="match status" value="1"/>
</dbReference>
<keyword evidence="4 6" id="KW-0560">Oxidoreductase</keyword>
<evidence type="ECO:0000256" key="4">
    <source>
        <dbReference type="ARBA" id="ARBA00023002"/>
    </source>
</evidence>
<dbReference type="Proteomes" id="UP001398420">
    <property type="component" value="Unassembled WGS sequence"/>
</dbReference>
<feature type="domain" description="FAD dependent oxidoreductase" evidence="5">
    <location>
        <begin position="5"/>
        <end position="353"/>
    </location>
</feature>
<gene>
    <name evidence="6" type="primary">solA</name>
    <name evidence="6" type="ORF">AAF454_08910</name>
</gene>
<evidence type="ECO:0000313" key="7">
    <source>
        <dbReference type="Proteomes" id="UP001398420"/>
    </source>
</evidence>
<evidence type="ECO:0000256" key="2">
    <source>
        <dbReference type="ARBA" id="ARBA00022630"/>
    </source>
</evidence>
<dbReference type="EMBL" id="JBCEWA010000006">
    <property type="protein sequence ID" value="MEL5988522.1"/>
    <property type="molecule type" value="Genomic_DNA"/>
</dbReference>
<evidence type="ECO:0000256" key="1">
    <source>
        <dbReference type="ARBA" id="ARBA00001974"/>
    </source>
</evidence>
<dbReference type="InterPro" id="IPR036188">
    <property type="entry name" value="FAD/NAD-bd_sf"/>
</dbReference>
<keyword evidence="3" id="KW-0274">FAD</keyword>
<dbReference type="SUPFAM" id="SSF51905">
    <property type="entry name" value="FAD/NAD(P)-binding domain"/>
    <property type="match status" value="1"/>
</dbReference>
<dbReference type="InterPro" id="IPR045170">
    <property type="entry name" value="MTOX"/>
</dbReference>
<dbReference type="InterPro" id="IPR006076">
    <property type="entry name" value="FAD-dep_OxRdtase"/>
</dbReference>
<keyword evidence="7" id="KW-1185">Reference proteome</keyword>
<organism evidence="6 7">
    <name type="scientific">Kurthia gibsonii</name>
    <dbReference type="NCBI Taxonomy" id="33946"/>
    <lineage>
        <taxon>Bacteria</taxon>
        <taxon>Bacillati</taxon>
        <taxon>Bacillota</taxon>
        <taxon>Bacilli</taxon>
        <taxon>Bacillales</taxon>
        <taxon>Caryophanaceae</taxon>
        <taxon>Kurthia</taxon>
    </lineage>
</organism>
<dbReference type="RefSeq" id="WP_087681088.1">
    <property type="nucleotide sequence ID" value="NZ_JBBCRB010000005.1"/>
</dbReference>
<comment type="cofactor">
    <cofactor evidence="1">
        <name>FAD</name>
        <dbReference type="ChEBI" id="CHEBI:57692"/>
    </cofactor>
</comment>
<sequence length="374" mass="42196">MHYHTIIIGAGSMGMPTSYFSAKNGHKTLLIDTYEPPHTFGTHHGDTRIIRYAYGEGAQYVPLALRAATLFTEAEHLTKRKLLEEVGVLNIGKEDTDFMQNVFKSAERFQLPIEKLSTSDIEKRWTGINLVHNEIGAYEPNAGFLHVEECIRAYKDLAAQEGAVFAFNEKVVSITEGDGHVEVKTNKSCYTADYLIVTAGAFVKELMSSIHLPLPVTILRKTFAWYDSDERFSEQNFPCFSFELENATYYGFPSVNGTGLKIGRHDGGVVIDPNKDRDDFNLSDQEELDEFLHEYMPSIQNLKFGKTCMYDMTPDEDFIIDYFPGNDRIVLASGFSGHGFKFASAIGELLVDMTNKKDVNFDLSLFSLERFKNS</sequence>
<dbReference type="GO" id="GO:0050131">
    <property type="term" value="F:N-methyl-L-amino-acid oxidase activity"/>
    <property type="evidence" value="ECO:0007669"/>
    <property type="project" value="UniProtKB-EC"/>
</dbReference>
<dbReference type="EC" id="1.5.3.2" evidence="6"/>
<evidence type="ECO:0000259" key="5">
    <source>
        <dbReference type="Pfam" id="PF01266"/>
    </source>
</evidence>
<name>A0ABU9LNT8_9BACL</name>
<keyword evidence="2" id="KW-0285">Flavoprotein</keyword>
<comment type="caution">
    <text evidence="6">The sequence shown here is derived from an EMBL/GenBank/DDBJ whole genome shotgun (WGS) entry which is preliminary data.</text>
</comment>
<evidence type="ECO:0000313" key="6">
    <source>
        <dbReference type="EMBL" id="MEL5988522.1"/>
    </source>
</evidence>
<reference evidence="6 7" key="1">
    <citation type="submission" date="2024-04" db="EMBL/GenBank/DDBJ databases">
        <authorList>
            <person name="Wu Y.S."/>
            <person name="Zhang L."/>
        </authorList>
    </citation>
    <scope>NUCLEOTIDE SEQUENCE [LARGE SCALE GENOMIC DNA]</scope>
    <source>
        <strain evidence="6 7">KG-01</strain>
    </source>
</reference>
<proteinExistence type="predicted"/>
<dbReference type="PANTHER" id="PTHR10961:SF7">
    <property type="entry name" value="FAD DEPENDENT OXIDOREDUCTASE DOMAIN-CONTAINING PROTEIN"/>
    <property type="match status" value="1"/>
</dbReference>
<dbReference type="NCBIfam" id="NF008425">
    <property type="entry name" value="PRK11259.1"/>
    <property type="match status" value="1"/>
</dbReference>
<dbReference type="Gene3D" id="3.50.50.60">
    <property type="entry name" value="FAD/NAD(P)-binding domain"/>
    <property type="match status" value="1"/>
</dbReference>
<dbReference type="PANTHER" id="PTHR10961">
    <property type="entry name" value="PEROXISOMAL SARCOSINE OXIDASE"/>
    <property type="match status" value="1"/>
</dbReference>
<accession>A0ABU9LNT8</accession>